<dbReference type="InterPro" id="IPR047928">
    <property type="entry name" value="Perm_prefix_1"/>
</dbReference>
<dbReference type="RefSeq" id="WP_330133607.1">
    <property type="nucleotide sequence ID" value="NZ_JAUTXY010000005.1"/>
</dbReference>
<evidence type="ECO:0000256" key="1">
    <source>
        <dbReference type="SAM" id="Phobius"/>
    </source>
</evidence>
<sequence>MTLTTLTDRYVATTLRRIPADKRDDIDRELRGSIADAVDARVESGADPVEAETEVLTELGDPDRLAAEYIGRPLYLIGPGLYLDWRRLLSVLLWIAPLPGAVVLVLDLLDDASPGEAIASGLWTTAMVALQIAFWTTLVFGVLERNGHRRGNLTGEWTVERLPETDPNNRVSLGDTAWTIALLVVGIAAVVLQRSFSAYRYADGSSIPILDPDLWSFWLPALIVVLALSAVFEIVKYVVGHWTTALAVVNTVLNLLFTIPLVWLASVDRLFEPDYFEAAFGDTGDSMRAANTIVIVVAIGVAVWEIGEGWWKVLRSR</sequence>
<dbReference type="NCBIfam" id="NF038403">
    <property type="entry name" value="perm_prefix_1"/>
    <property type="match status" value="1"/>
</dbReference>
<feature type="transmembrane region" description="Helical" evidence="1">
    <location>
        <begin position="88"/>
        <end position="109"/>
    </location>
</feature>
<comment type="caution">
    <text evidence="2">The sequence shown here is derived from an EMBL/GenBank/DDBJ whole genome shotgun (WGS) entry which is preliminary data.</text>
</comment>
<keyword evidence="3" id="KW-1185">Reference proteome</keyword>
<organism evidence="2 3">
    <name type="scientific">Rhodococcus artemisiae</name>
    <dbReference type="NCBI Taxonomy" id="714159"/>
    <lineage>
        <taxon>Bacteria</taxon>
        <taxon>Bacillati</taxon>
        <taxon>Actinomycetota</taxon>
        <taxon>Actinomycetes</taxon>
        <taxon>Mycobacteriales</taxon>
        <taxon>Nocardiaceae</taxon>
        <taxon>Rhodococcus</taxon>
    </lineage>
</organism>
<dbReference type="Proteomes" id="UP001336020">
    <property type="component" value="Unassembled WGS sequence"/>
</dbReference>
<evidence type="ECO:0000313" key="2">
    <source>
        <dbReference type="EMBL" id="MEE2058357.1"/>
    </source>
</evidence>
<protein>
    <submittedName>
        <fullName evidence="2">Permease prefix domain 1-containing protein</fullName>
    </submittedName>
</protein>
<feature type="transmembrane region" description="Helical" evidence="1">
    <location>
        <begin position="121"/>
        <end position="143"/>
    </location>
</feature>
<accession>A0ABU7LAP3</accession>
<evidence type="ECO:0000313" key="3">
    <source>
        <dbReference type="Proteomes" id="UP001336020"/>
    </source>
</evidence>
<dbReference type="Pfam" id="PF22564">
    <property type="entry name" value="HAAS"/>
    <property type="match status" value="1"/>
</dbReference>
<name>A0ABU7LAP3_9NOCA</name>
<keyword evidence="1" id="KW-0812">Transmembrane</keyword>
<feature type="transmembrane region" description="Helical" evidence="1">
    <location>
        <begin position="216"/>
        <end position="235"/>
    </location>
</feature>
<feature type="transmembrane region" description="Helical" evidence="1">
    <location>
        <begin position="177"/>
        <end position="196"/>
    </location>
</feature>
<reference evidence="2 3" key="1">
    <citation type="submission" date="2023-07" db="EMBL/GenBank/DDBJ databases">
        <authorList>
            <person name="Girao M."/>
            <person name="Carvalho M.F."/>
        </authorList>
    </citation>
    <scope>NUCLEOTIDE SEQUENCE [LARGE SCALE GENOMIC DNA]</scope>
    <source>
        <strain evidence="2 3">YIM65754</strain>
    </source>
</reference>
<keyword evidence="1" id="KW-1133">Transmembrane helix</keyword>
<feature type="transmembrane region" description="Helical" evidence="1">
    <location>
        <begin position="242"/>
        <end position="266"/>
    </location>
</feature>
<proteinExistence type="predicted"/>
<feature type="transmembrane region" description="Helical" evidence="1">
    <location>
        <begin position="286"/>
        <end position="307"/>
    </location>
</feature>
<dbReference type="EMBL" id="JAUTXY010000005">
    <property type="protein sequence ID" value="MEE2058357.1"/>
    <property type="molecule type" value="Genomic_DNA"/>
</dbReference>
<keyword evidence="1" id="KW-0472">Membrane</keyword>
<gene>
    <name evidence="2" type="ORF">Q7514_12580</name>
</gene>